<comment type="caution">
    <text evidence="1">The sequence shown here is derived from an EMBL/GenBank/DDBJ whole genome shotgun (WGS) entry which is preliminary data.</text>
</comment>
<dbReference type="InterPro" id="IPR036520">
    <property type="entry name" value="UPF0759_sf"/>
</dbReference>
<dbReference type="PANTHER" id="PTHR30348">
    <property type="entry name" value="UNCHARACTERIZED PROTEIN YECE"/>
    <property type="match status" value="1"/>
</dbReference>
<evidence type="ECO:0000313" key="1">
    <source>
        <dbReference type="EMBL" id="MEK7952377.1"/>
    </source>
</evidence>
<dbReference type="RefSeq" id="WP_341406134.1">
    <property type="nucleotide sequence ID" value="NZ_JBBUKT010000007.1"/>
</dbReference>
<dbReference type="PANTHER" id="PTHR30348:SF4">
    <property type="entry name" value="DUF72 DOMAIN-CONTAINING PROTEIN"/>
    <property type="match status" value="1"/>
</dbReference>
<dbReference type="SUPFAM" id="SSF117396">
    <property type="entry name" value="TM1631-like"/>
    <property type="match status" value="1"/>
</dbReference>
<dbReference type="Proteomes" id="UP001371305">
    <property type="component" value="Unassembled WGS sequence"/>
</dbReference>
<organism evidence="1 2">
    <name type="scientific">Luteolibacter soli</name>
    <dbReference type="NCBI Taxonomy" id="3135280"/>
    <lineage>
        <taxon>Bacteria</taxon>
        <taxon>Pseudomonadati</taxon>
        <taxon>Verrucomicrobiota</taxon>
        <taxon>Verrucomicrobiia</taxon>
        <taxon>Verrucomicrobiales</taxon>
        <taxon>Verrucomicrobiaceae</taxon>
        <taxon>Luteolibacter</taxon>
    </lineage>
</organism>
<gene>
    <name evidence="1" type="ORF">WKV53_17835</name>
</gene>
<dbReference type="InterPro" id="IPR002763">
    <property type="entry name" value="DUF72"/>
</dbReference>
<evidence type="ECO:0000313" key="2">
    <source>
        <dbReference type="Proteomes" id="UP001371305"/>
    </source>
</evidence>
<dbReference type="EMBL" id="JBBUKT010000007">
    <property type="protein sequence ID" value="MEK7952377.1"/>
    <property type="molecule type" value="Genomic_DNA"/>
</dbReference>
<proteinExistence type="predicted"/>
<reference evidence="1 2" key="1">
    <citation type="submission" date="2024-04" db="EMBL/GenBank/DDBJ databases">
        <title>Luteolibacter sp. isolated from soil.</title>
        <authorList>
            <person name="An J."/>
        </authorList>
    </citation>
    <scope>NUCLEOTIDE SEQUENCE [LARGE SCALE GENOMIC DNA]</scope>
    <source>
        <strain evidence="1 2">Y139</strain>
    </source>
</reference>
<dbReference type="Gene3D" id="3.20.20.410">
    <property type="entry name" value="Protein of unknown function UPF0759"/>
    <property type="match status" value="1"/>
</dbReference>
<name>A0ABU9AX99_9BACT</name>
<dbReference type="Pfam" id="PF01904">
    <property type="entry name" value="DUF72"/>
    <property type="match status" value="1"/>
</dbReference>
<protein>
    <submittedName>
        <fullName evidence="1">DUF72 domain-containing protein</fullName>
    </submittedName>
</protein>
<accession>A0ABU9AX99</accession>
<sequence>MNHWIGTSGFQYKEWKGSFYPEKLSLPKMLAFYAGVFNSTEINYTFRSLPSDKTIARWDDETPADFRFSLKAPQRVTHFAKLRKCGDAMNEFRQAVKGLGKKLGPVLFQLPETFKADAVLLSEFLASLPKGLHAAFEFRHESWFTDEVFEALAAKNAALCLAESEELTTPRIATADFGYLRLRRDNYTEKEIRDWASFIQAQSEKWKETFAYLKHEDTAAGTGFARKLMAKLEG</sequence>
<keyword evidence="2" id="KW-1185">Reference proteome</keyword>